<dbReference type="EMBL" id="CP071182">
    <property type="protein sequence ID" value="QSO48282.1"/>
    <property type="molecule type" value="Genomic_DNA"/>
</dbReference>
<dbReference type="RefSeq" id="WP_206657617.1">
    <property type="nucleotide sequence ID" value="NZ_CP071182.1"/>
</dbReference>
<evidence type="ECO:0000256" key="2">
    <source>
        <dbReference type="SAM" id="SignalP"/>
    </source>
</evidence>
<reference evidence="3 4" key="1">
    <citation type="submission" date="2021-02" db="EMBL/GenBank/DDBJ databases">
        <title>Alicyclobacillus curvatus sp. nov. and Alicyclobacillus mengziensis sp. nov., two acidophilic bacteria isolated from acid mine drainage.</title>
        <authorList>
            <person name="Huang Y."/>
        </authorList>
    </citation>
    <scope>NUCLEOTIDE SEQUENCE [LARGE SCALE GENOMIC DNA]</scope>
    <source>
        <strain evidence="3 4">S30H14</strain>
    </source>
</reference>
<evidence type="ECO:0000313" key="3">
    <source>
        <dbReference type="EMBL" id="QSO48282.1"/>
    </source>
</evidence>
<dbReference type="KEGG" id="afx:JZ786_04620"/>
<keyword evidence="4" id="KW-1185">Reference proteome</keyword>
<accession>A0A9X7W173</accession>
<name>A0A9X7W173_9BACL</name>
<feature type="signal peptide" evidence="2">
    <location>
        <begin position="1"/>
        <end position="20"/>
    </location>
</feature>
<proteinExistence type="predicted"/>
<feature type="chain" id="PRO_5040811185" evidence="2">
    <location>
        <begin position="21"/>
        <end position="134"/>
    </location>
</feature>
<keyword evidence="2" id="KW-0732">Signal</keyword>
<feature type="coiled-coil region" evidence="1">
    <location>
        <begin position="42"/>
        <end position="76"/>
    </location>
</feature>
<evidence type="ECO:0000256" key="1">
    <source>
        <dbReference type="SAM" id="Coils"/>
    </source>
</evidence>
<evidence type="ECO:0000313" key="4">
    <source>
        <dbReference type="Proteomes" id="UP000663505"/>
    </source>
</evidence>
<keyword evidence="1" id="KW-0175">Coiled coil</keyword>
<dbReference type="Proteomes" id="UP000663505">
    <property type="component" value="Chromosome"/>
</dbReference>
<dbReference type="AlphaFoldDB" id="A0A9X7W173"/>
<sequence length="134" mass="14392">MKDARLHLALLSALSISSVATYLAMFHTASSKTVQALTATVNPSAAQQLQEKQKELQGIQQKLQTAQSTLQSTTQNYQQAYSVIQRDDQVLQVLDQRLQSMGIQPVALPATPKPLKGIHVNSASPPIQAVSGAS</sequence>
<organism evidence="3 4">
    <name type="scientific">Alicyclobacillus mengziensis</name>
    <dbReference type="NCBI Taxonomy" id="2931921"/>
    <lineage>
        <taxon>Bacteria</taxon>
        <taxon>Bacillati</taxon>
        <taxon>Bacillota</taxon>
        <taxon>Bacilli</taxon>
        <taxon>Bacillales</taxon>
        <taxon>Alicyclobacillaceae</taxon>
        <taxon>Alicyclobacillus</taxon>
    </lineage>
</organism>
<protein>
    <submittedName>
        <fullName evidence="3">Uncharacterized protein</fullName>
    </submittedName>
</protein>
<gene>
    <name evidence="3" type="ORF">JZ786_04620</name>
</gene>